<evidence type="ECO:0000256" key="1">
    <source>
        <dbReference type="ARBA" id="ARBA00006484"/>
    </source>
</evidence>
<accession>A0ABS4EC44</accession>
<gene>
    <name evidence="3" type="ORF">J2Z43_001894</name>
</gene>
<keyword evidence="2 3" id="KW-0560">Oxidoreductase</keyword>
<proteinExistence type="inferred from homology"/>
<evidence type="ECO:0000256" key="2">
    <source>
        <dbReference type="ARBA" id="ARBA00023002"/>
    </source>
</evidence>
<comment type="caution">
    <text evidence="3">The sequence shown here is derived from an EMBL/GenBank/DDBJ whole genome shotgun (WGS) entry which is preliminary data.</text>
</comment>
<dbReference type="PANTHER" id="PTHR42760">
    <property type="entry name" value="SHORT-CHAIN DEHYDROGENASES/REDUCTASES FAMILY MEMBER"/>
    <property type="match status" value="1"/>
</dbReference>
<dbReference type="PROSITE" id="PS00061">
    <property type="entry name" value="ADH_SHORT"/>
    <property type="match status" value="1"/>
</dbReference>
<organism evidence="3 4">
    <name type="scientific">Metaclostridioides mangenotii</name>
    <dbReference type="NCBI Taxonomy" id="1540"/>
    <lineage>
        <taxon>Bacteria</taxon>
        <taxon>Bacillati</taxon>
        <taxon>Bacillota</taxon>
        <taxon>Clostridia</taxon>
        <taxon>Peptostreptococcales</taxon>
        <taxon>Peptostreptococcaceae</taxon>
        <taxon>Metaclostridioides</taxon>
    </lineage>
</organism>
<dbReference type="EC" id="1.1.1.69" evidence="3"/>
<dbReference type="Gene3D" id="3.40.50.720">
    <property type="entry name" value="NAD(P)-binding Rossmann-like Domain"/>
    <property type="match status" value="1"/>
</dbReference>
<dbReference type="SUPFAM" id="SSF51735">
    <property type="entry name" value="NAD(P)-binding Rossmann-fold domains"/>
    <property type="match status" value="1"/>
</dbReference>
<dbReference type="EMBL" id="JAGGJX010000003">
    <property type="protein sequence ID" value="MBP1855499.1"/>
    <property type="molecule type" value="Genomic_DNA"/>
</dbReference>
<sequence length="258" mass="27698">MNLFDFKDRVAVIAGASSGLGADAARSFAEHGASVAILARRKDRLDELADEINAKGAGKVFTVQCDVSDEESVKKAVDTIVNHYGKIDILFNNAGIAVNGSVETLSDEDWDKAINVNLKGIIHMSKYVLPIMKENKYGRIINTASINAILADKPEALWRHSYNTTKAGVIGLTKGMAASYTQYGITVNAVCPGLFESEMTADTLFKAQDFLNMYNALCPAGRPASRGELNGPLLFFASEGASYVSGQYLLVDGGFSIV</sequence>
<dbReference type="RefSeq" id="WP_209456924.1">
    <property type="nucleotide sequence ID" value="NZ_BAAACS010000011.1"/>
</dbReference>
<name>A0ABS4EC44_9FIRM</name>
<dbReference type="CDD" id="cd05233">
    <property type="entry name" value="SDR_c"/>
    <property type="match status" value="1"/>
</dbReference>
<reference evidence="3 4" key="1">
    <citation type="submission" date="2021-03" db="EMBL/GenBank/DDBJ databases">
        <title>Genomic Encyclopedia of Type Strains, Phase IV (KMG-IV): sequencing the most valuable type-strain genomes for metagenomic binning, comparative biology and taxonomic classification.</title>
        <authorList>
            <person name="Goeker M."/>
        </authorList>
    </citation>
    <scope>NUCLEOTIDE SEQUENCE [LARGE SCALE GENOMIC DNA]</scope>
    <source>
        <strain evidence="3 4">DSM 1289</strain>
    </source>
</reference>
<dbReference type="InterPro" id="IPR002347">
    <property type="entry name" value="SDR_fam"/>
</dbReference>
<comment type="similarity">
    <text evidence="1">Belongs to the short-chain dehydrogenases/reductases (SDR) family.</text>
</comment>
<dbReference type="Proteomes" id="UP000767291">
    <property type="component" value="Unassembled WGS sequence"/>
</dbReference>
<protein>
    <submittedName>
        <fullName evidence="3">Gluconate 5-dehydrogenase</fullName>
        <ecNumber evidence="3">1.1.1.69</ecNumber>
    </submittedName>
</protein>
<evidence type="ECO:0000313" key="4">
    <source>
        <dbReference type="Proteomes" id="UP000767291"/>
    </source>
</evidence>
<dbReference type="PRINTS" id="PR00080">
    <property type="entry name" value="SDRFAMILY"/>
</dbReference>
<dbReference type="InterPro" id="IPR036291">
    <property type="entry name" value="NAD(P)-bd_dom_sf"/>
</dbReference>
<evidence type="ECO:0000313" key="3">
    <source>
        <dbReference type="EMBL" id="MBP1855499.1"/>
    </source>
</evidence>
<keyword evidence="4" id="KW-1185">Reference proteome</keyword>
<dbReference type="GO" id="GO:0008874">
    <property type="term" value="F:gluconate 5-dehydrogenase activity"/>
    <property type="evidence" value="ECO:0007669"/>
    <property type="project" value="UniProtKB-EC"/>
</dbReference>
<dbReference type="PRINTS" id="PR00081">
    <property type="entry name" value="GDHRDH"/>
</dbReference>
<dbReference type="Pfam" id="PF13561">
    <property type="entry name" value="adh_short_C2"/>
    <property type="match status" value="1"/>
</dbReference>
<dbReference type="PANTHER" id="PTHR42760:SF133">
    <property type="entry name" value="3-OXOACYL-[ACYL-CARRIER-PROTEIN] REDUCTASE"/>
    <property type="match status" value="1"/>
</dbReference>
<dbReference type="InterPro" id="IPR020904">
    <property type="entry name" value="Sc_DH/Rdtase_CS"/>
</dbReference>